<keyword evidence="1" id="KW-0547">Nucleotide-binding</keyword>
<dbReference type="SMART" id="SM00421">
    <property type="entry name" value="HTH_LUXR"/>
    <property type="match status" value="1"/>
</dbReference>
<dbReference type="GO" id="GO:0004016">
    <property type="term" value="F:adenylate cyclase activity"/>
    <property type="evidence" value="ECO:0007669"/>
    <property type="project" value="TreeGrafter"/>
</dbReference>
<dbReference type="Pfam" id="PF13191">
    <property type="entry name" value="AAA_16"/>
    <property type="match status" value="1"/>
</dbReference>
<dbReference type="PANTHER" id="PTHR16305:SF35">
    <property type="entry name" value="TRANSCRIPTIONAL ACTIVATOR DOMAIN"/>
    <property type="match status" value="1"/>
</dbReference>
<dbReference type="GO" id="GO:0005524">
    <property type="term" value="F:ATP binding"/>
    <property type="evidence" value="ECO:0007669"/>
    <property type="project" value="UniProtKB-KW"/>
</dbReference>
<dbReference type="InterPro" id="IPR000792">
    <property type="entry name" value="Tscrpt_reg_LuxR_C"/>
</dbReference>
<keyword evidence="5" id="KW-1185">Reference proteome</keyword>
<sequence>MSERSGRPVLHPGAPAREVTAGRVSFAGPRWDWGDGGPFDALTTAVWRARRGEGGTLLVRGSFGSGRSTLLRAAASHAEKGGFRTLRMFGHLAERDVSLGLAAQLVDALEGLDGRPRSLPDCGPTLYRVLRDLTRRCPVLLCVDDVQWVDPASLSCLGYVARRIENLPLLIVAAVREGEPASDPAVVAELADGGVCHGVVTLRPLTHDETVEVARRHAPGVPDLAAASAGEVCWRLTRGNRLLLREAIRLLDARVALTDQTAAGPELAARLTADLERLAPRAVVAAIAELGDAADREMLSHVTGLLEHDCEDAVRALTAAGFVRADRAGLVHPLVRATVVADTSATVRAALHGSAACRLRSRRSPVERIARHLLHVSPGFRPWAAETLLSAAHAEIIHRGPGAAPLIDRALRENLPASTGAELVIELGRAFLRRDIAGAPPCFDRASALTAVPRLLSDAAIGKAAALFHLGRHDEARRALEPVADSGPLRSLFTTSPVPAGWVPRAGLGHLDLLVDSLGKLRAGRLTEEACDREAARARQRGDLCHEAVALLMRGHLALSAGRLAVARRGLAEAQARLVEAGAARTSALLRLAFAGQAEAAVRSGDTAAAAGALDAADGFGRLTSAWWDAVLLVTRAEVRVAAGDVDRARSDLLNFHDWLDGRSDAPALISSRRARAAVLAHRTGLGDHARRFASRALDVARAADGTADRATDRAAAGPSGGHLDLGLALHAFGVVHGDPDALLRATRLLAGTRARLDTAQAHVDLGAELRRRRQNREARHHLREGLTLGVVCGSDELVARAEDELIVAGGRLRRPPPHLLTNAEERVAVLAGEGLTNGEIARRLCITRRTVEAHLTHTYRKLGITSRSQLPRALRDHCLPHD</sequence>
<feature type="domain" description="HTH luxR-type" evidence="3">
    <location>
        <begin position="814"/>
        <end position="879"/>
    </location>
</feature>
<evidence type="ECO:0000256" key="1">
    <source>
        <dbReference type="ARBA" id="ARBA00022741"/>
    </source>
</evidence>
<dbReference type="Pfam" id="PF00196">
    <property type="entry name" value="GerE"/>
    <property type="match status" value="1"/>
</dbReference>
<reference evidence="4 5" key="1">
    <citation type="submission" date="2018-10" db="EMBL/GenBank/DDBJ databases">
        <title>Genomic Encyclopedia of Archaeal and Bacterial Type Strains, Phase II (KMG-II): from individual species to whole genera.</title>
        <authorList>
            <person name="Goeker M."/>
        </authorList>
    </citation>
    <scope>NUCLEOTIDE SEQUENCE [LARGE SCALE GENOMIC DNA]</scope>
    <source>
        <strain evidence="4 5">DSM 43383</strain>
    </source>
</reference>
<dbReference type="InterPro" id="IPR027417">
    <property type="entry name" value="P-loop_NTPase"/>
</dbReference>
<dbReference type="PANTHER" id="PTHR16305">
    <property type="entry name" value="TESTICULAR SOLUBLE ADENYLYL CYCLASE"/>
    <property type="match status" value="1"/>
</dbReference>
<dbReference type="PROSITE" id="PS50043">
    <property type="entry name" value="HTH_LUXR_2"/>
    <property type="match status" value="1"/>
</dbReference>
<accession>A0A495QU49</accession>
<dbReference type="PROSITE" id="PS00622">
    <property type="entry name" value="HTH_LUXR_1"/>
    <property type="match status" value="1"/>
</dbReference>
<organism evidence="4 5">
    <name type="scientific">Actinomadura pelletieri DSM 43383</name>
    <dbReference type="NCBI Taxonomy" id="1120940"/>
    <lineage>
        <taxon>Bacteria</taxon>
        <taxon>Bacillati</taxon>
        <taxon>Actinomycetota</taxon>
        <taxon>Actinomycetes</taxon>
        <taxon>Streptosporangiales</taxon>
        <taxon>Thermomonosporaceae</taxon>
        <taxon>Actinomadura</taxon>
    </lineage>
</organism>
<protein>
    <submittedName>
        <fullName evidence="4">Regulatory LuxR family protein</fullName>
    </submittedName>
</protein>
<dbReference type="InterPro" id="IPR041664">
    <property type="entry name" value="AAA_16"/>
</dbReference>
<proteinExistence type="predicted"/>
<dbReference type="InterPro" id="IPR036388">
    <property type="entry name" value="WH-like_DNA-bd_sf"/>
</dbReference>
<gene>
    <name evidence="4" type="ORF">BZB76_2354</name>
</gene>
<evidence type="ECO:0000256" key="2">
    <source>
        <dbReference type="ARBA" id="ARBA00022840"/>
    </source>
</evidence>
<evidence type="ECO:0000313" key="5">
    <source>
        <dbReference type="Proteomes" id="UP000274601"/>
    </source>
</evidence>
<comment type="caution">
    <text evidence="4">The sequence shown here is derived from an EMBL/GenBank/DDBJ whole genome shotgun (WGS) entry which is preliminary data.</text>
</comment>
<keyword evidence="2" id="KW-0067">ATP-binding</keyword>
<dbReference type="AlphaFoldDB" id="A0A495QU49"/>
<dbReference type="GO" id="GO:0006355">
    <property type="term" value="P:regulation of DNA-templated transcription"/>
    <property type="evidence" value="ECO:0007669"/>
    <property type="project" value="InterPro"/>
</dbReference>
<name>A0A495QU49_9ACTN</name>
<dbReference type="EMBL" id="RBWU01000002">
    <property type="protein sequence ID" value="RKS76985.1"/>
    <property type="molecule type" value="Genomic_DNA"/>
</dbReference>
<evidence type="ECO:0000259" key="3">
    <source>
        <dbReference type="PROSITE" id="PS50043"/>
    </source>
</evidence>
<dbReference type="Proteomes" id="UP000274601">
    <property type="component" value="Unassembled WGS sequence"/>
</dbReference>
<dbReference type="SUPFAM" id="SSF46894">
    <property type="entry name" value="C-terminal effector domain of the bipartite response regulators"/>
    <property type="match status" value="1"/>
</dbReference>
<dbReference type="RefSeq" id="WP_121434236.1">
    <property type="nucleotide sequence ID" value="NZ_RBWU01000002.1"/>
</dbReference>
<dbReference type="GO" id="GO:0005737">
    <property type="term" value="C:cytoplasm"/>
    <property type="evidence" value="ECO:0007669"/>
    <property type="project" value="TreeGrafter"/>
</dbReference>
<dbReference type="PRINTS" id="PR00038">
    <property type="entry name" value="HTHLUXR"/>
</dbReference>
<dbReference type="InterPro" id="IPR016032">
    <property type="entry name" value="Sig_transdc_resp-reg_C-effctor"/>
</dbReference>
<evidence type="ECO:0000313" key="4">
    <source>
        <dbReference type="EMBL" id="RKS76985.1"/>
    </source>
</evidence>
<dbReference type="SUPFAM" id="SSF52540">
    <property type="entry name" value="P-loop containing nucleoside triphosphate hydrolases"/>
    <property type="match status" value="1"/>
</dbReference>
<dbReference type="Gene3D" id="1.10.10.10">
    <property type="entry name" value="Winged helix-like DNA-binding domain superfamily/Winged helix DNA-binding domain"/>
    <property type="match status" value="1"/>
</dbReference>
<dbReference type="OrthoDB" id="3178131at2"/>
<dbReference type="GO" id="GO:0003677">
    <property type="term" value="F:DNA binding"/>
    <property type="evidence" value="ECO:0007669"/>
    <property type="project" value="InterPro"/>
</dbReference>
<dbReference type="CDD" id="cd06170">
    <property type="entry name" value="LuxR_C_like"/>
    <property type="match status" value="1"/>
</dbReference>